<feature type="domain" description="Mechanosensitive ion channel MscS" evidence="8">
    <location>
        <begin position="141"/>
        <end position="206"/>
    </location>
</feature>
<dbReference type="Gene3D" id="2.30.30.60">
    <property type="match status" value="1"/>
</dbReference>
<keyword evidence="5 7" id="KW-1133">Transmembrane helix</keyword>
<dbReference type="Gene3D" id="1.10.287.1260">
    <property type="match status" value="1"/>
</dbReference>
<dbReference type="InterPro" id="IPR006685">
    <property type="entry name" value="MscS_channel_2nd"/>
</dbReference>
<evidence type="ECO:0000313" key="11">
    <source>
        <dbReference type="Proteomes" id="UP001596415"/>
    </source>
</evidence>
<dbReference type="SUPFAM" id="SSF82689">
    <property type="entry name" value="Mechanosensitive channel protein MscS (YggB), C-terminal domain"/>
    <property type="match status" value="1"/>
</dbReference>
<dbReference type="EMBL" id="JBHTBN010000002">
    <property type="protein sequence ID" value="MFC7357222.1"/>
    <property type="molecule type" value="Genomic_DNA"/>
</dbReference>
<evidence type="ECO:0000256" key="4">
    <source>
        <dbReference type="ARBA" id="ARBA00022692"/>
    </source>
</evidence>
<evidence type="ECO:0000259" key="9">
    <source>
        <dbReference type="Pfam" id="PF21082"/>
    </source>
</evidence>
<keyword evidence="3" id="KW-1003">Cell membrane</keyword>
<evidence type="ECO:0000256" key="3">
    <source>
        <dbReference type="ARBA" id="ARBA00022475"/>
    </source>
</evidence>
<comment type="subcellular location">
    <subcellularLocation>
        <location evidence="1">Cell membrane</location>
        <topology evidence="1">Multi-pass membrane protein</topology>
    </subcellularLocation>
</comment>
<dbReference type="InterPro" id="IPR010920">
    <property type="entry name" value="LSM_dom_sf"/>
</dbReference>
<accession>A0ABW2MT00</accession>
<feature type="transmembrane region" description="Helical" evidence="7">
    <location>
        <begin position="49"/>
        <end position="72"/>
    </location>
</feature>
<comment type="similarity">
    <text evidence="2">Belongs to the MscS (TC 1.A.23) family.</text>
</comment>
<dbReference type="Proteomes" id="UP001596415">
    <property type="component" value="Unassembled WGS sequence"/>
</dbReference>
<reference evidence="11" key="1">
    <citation type="journal article" date="2019" name="Int. J. Syst. Evol. Microbiol.">
        <title>The Global Catalogue of Microorganisms (GCM) 10K type strain sequencing project: providing services to taxonomists for standard genome sequencing and annotation.</title>
        <authorList>
            <consortium name="The Broad Institute Genomics Platform"/>
            <consortium name="The Broad Institute Genome Sequencing Center for Infectious Disease"/>
            <person name="Wu L."/>
            <person name="Ma J."/>
        </authorList>
    </citation>
    <scope>NUCLEOTIDE SEQUENCE [LARGE SCALE GENOMIC DNA]</scope>
    <source>
        <strain evidence="11">CGMCC 1.16306</strain>
    </source>
</reference>
<dbReference type="InterPro" id="IPR049278">
    <property type="entry name" value="MS_channel_C"/>
</dbReference>
<evidence type="ECO:0000256" key="2">
    <source>
        <dbReference type="ARBA" id="ARBA00008017"/>
    </source>
</evidence>
<dbReference type="Pfam" id="PF00924">
    <property type="entry name" value="MS_channel_2nd"/>
    <property type="match status" value="1"/>
</dbReference>
<sequence>MQDTSTTQETLENSTEAVQESAKDMAETFSVDDAVSGLWDKLGGWLDAIILKLPNFLIAILVMVLFFFIAKGMRKFLRKIVMRKVKEESVKQMIGQIAFAVTLLIGFFIALGVMELDKVLTSVLAGAGVVGLAIGLALQGTLSNTVSGFILSFLPKISLGDWIETNDEIGFVTEINLRNVTIKRPDNNYTIIPNSTFIDNPFTNFSISERSRIIVNCGVGYESDLQMVEDLTVKVLGEAFPQQGNEEIEFFYKEFGDSSINFMVRFWADQVNGKEKWALQHKAIKLIKSNFDAKDINIPFPIRTLDFGKNNLSINPREDQE</sequence>
<dbReference type="InterPro" id="IPR011066">
    <property type="entry name" value="MscS_channel_C_sf"/>
</dbReference>
<dbReference type="PANTHER" id="PTHR30221:SF1">
    <property type="entry name" value="SMALL-CONDUCTANCE MECHANOSENSITIVE CHANNEL"/>
    <property type="match status" value="1"/>
</dbReference>
<dbReference type="SUPFAM" id="SSF82861">
    <property type="entry name" value="Mechanosensitive channel protein MscS (YggB), transmembrane region"/>
    <property type="match status" value="1"/>
</dbReference>
<dbReference type="Gene3D" id="3.30.70.100">
    <property type="match status" value="1"/>
</dbReference>
<gene>
    <name evidence="10" type="ORF">ACFQO1_05960</name>
</gene>
<evidence type="ECO:0000313" key="10">
    <source>
        <dbReference type="EMBL" id="MFC7357222.1"/>
    </source>
</evidence>
<evidence type="ECO:0000256" key="7">
    <source>
        <dbReference type="SAM" id="Phobius"/>
    </source>
</evidence>
<keyword evidence="6 7" id="KW-0472">Membrane</keyword>
<evidence type="ECO:0000256" key="1">
    <source>
        <dbReference type="ARBA" id="ARBA00004651"/>
    </source>
</evidence>
<keyword evidence="11" id="KW-1185">Reference proteome</keyword>
<proteinExistence type="inferred from homology"/>
<dbReference type="InterPro" id="IPR023408">
    <property type="entry name" value="MscS_beta-dom_sf"/>
</dbReference>
<organism evidence="10 11">
    <name type="scientific">Jejudonia soesokkakensis</name>
    <dbReference type="NCBI Taxonomy" id="1323432"/>
    <lineage>
        <taxon>Bacteria</taxon>
        <taxon>Pseudomonadati</taxon>
        <taxon>Bacteroidota</taxon>
        <taxon>Flavobacteriia</taxon>
        <taxon>Flavobacteriales</taxon>
        <taxon>Flavobacteriaceae</taxon>
        <taxon>Jejudonia</taxon>
    </lineage>
</organism>
<dbReference type="PANTHER" id="PTHR30221">
    <property type="entry name" value="SMALL-CONDUCTANCE MECHANOSENSITIVE CHANNEL"/>
    <property type="match status" value="1"/>
</dbReference>
<dbReference type="SUPFAM" id="SSF50182">
    <property type="entry name" value="Sm-like ribonucleoproteins"/>
    <property type="match status" value="1"/>
</dbReference>
<feature type="transmembrane region" description="Helical" evidence="7">
    <location>
        <begin position="93"/>
        <end position="113"/>
    </location>
</feature>
<evidence type="ECO:0000256" key="5">
    <source>
        <dbReference type="ARBA" id="ARBA00022989"/>
    </source>
</evidence>
<protein>
    <submittedName>
        <fullName evidence="10">Mechanosensitive ion channel family protein</fullName>
    </submittedName>
</protein>
<comment type="caution">
    <text evidence="10">The sequence shown here is derived from an EMBL/GenBank/DDBJ whole genome shotgun (WGS) entry which is preliminary data.</text>
</comment>
<dbReference type="InterPro" id="IPR045275">
    <property type="entry name" value="MscS_archaea/bacteria_type"/>
</dbReference>
<dbReference type="Pfam" id="PF21082">
    <property type="entry name" value="MS_channel_3rd"/>
    <property type="match status" value="1"/>
</dbReference>
<feature type="transmembrane region" description="Helical" evidence="7">
    <location>
        <begin position="119"/>
        <end position="138"/>
    </location>
</feature>
<keyword evidence="4 7" id="KW-0812">Transmembrane</keyword>
<evidence type="ECO:0000259" key="8">
    <source>
        <dbReference type="Pfam" id="PF00924"/>
    </source>
</evidence>
<dbReference type="InterPro" id="IPR011014">
    <property type="entry name" value="MscS_channel_TM-2"/>
</dbReference>
<evidence type="ECO:0000256" key="6">
    <source>
        <dbReference type="ARBA" id="ARBA00023136"/>
    </source>
</evidence>
<feature type="domain" description="Mechanosensitive ion channel MscS C-terminal" evidence="9">
    <location>
        <begin position="215"/>
        <end position="298"/>
    </location>
</feature>
<dbReference type="RefSeq" id="WP_380217068.1">
    <property type="nucleotide sequence ID" value="NZ_JBHTBN010000002.1"/>
</dbReference>
<name>A0ABW2MT00_9FLAO</name>